<gene>
    <name evidence="2" type="ORF">GUJ93_ZPchr0009g152</name>
</gene>
<evidence type="ECO:0000313" key="2">
    <source>
        <dbReference type="EMBL" id="KAG8049876.1"/>
    </source>
</evidence>
<dbReference type="GO" id="GO:0070042">
    <property type="term" value="F:rRNA (uridine-N3-)-methyltransferase activity"/>
    <property type="evidence" value="ECO:0007669"/>
    <property type="project" value="InterPro"/>
</dbReference>
<dbReference type="Pfam" id="PF10354">
    <property type="entry name" value="BMT5-like"/>
    <property type="match status" value="1"/>
</dbReference>
<dbReference type="EMBL" id="JAAALK010000289">
    <property type="protein sequence ID" value="KAG8049876.1"/>
    <property type="molecule type" value="Genomic_DNA"/>
</dbReference>
<dbReference type="AlphaFoldDB" id="A0A8J5V747"/>
<dbReference type="Proteomes" id="UP000729402">
    <property type="component" value="Unassembled WGS sequence"/>
</dbReference>
<accession>A0A8J5V747</accession>
<comment type="caution">
    <text evidence="2">The sequence shown here is derived from an EMBL/GenBank/DDBJ whole genome shotgun (WGS) entry which is preliminary data.</text>
</comment>
<proteinExistence type="predicted"/>
<evidence type="ECO:0000259" key="1">
    <source>
        <dbReference type="Pfam" id="PF10354"/>
    </source>
</evidence>
<reference evidence="2" key="1">
    <citation type="journal article" date="2021" name="bioRxiv">
        <title>Whole Genome Assembly and Annotation of Northern Wild Rice, Zizania palustris L., Supports a Whole Genome Duplication in the Zizania Genus.</title>
        <authorList>
            <person name="Haas M."/>
            <person name="Kono T."/>
            <person name="Macchietto M."/>
            <person name="Millas R."/>
            <person name="McGilp L."/>
            <person name="Shao M."/>
            <person name="Duquette J."/>
            <person name="Hirsch C.N."/>
            <person name="Kimball J."/>
        </authorList>
    </citation>
    <scope>NUCLEOTIDE SEQUENCE</scope>
    <source>
        <tissue evidence="2">Fresh leaf tissue</tissue>
    </source>
</reference>
<evidence type="ECO:0000313" key="3">
    <source>
        <dbReference type="Proteomes" id="UP000729402"/>
    </source>
</evidence>
<name>A0A8J5V747_ZIZPA</name>
<organism evidence="2 3">
    <name type="scientific">Zizania palustris</name>
    <name type="common">Northern wild rice</name>
    <dbReference type="NCBI Taxonomy" id="103762"/>
    <lineage>
        <taxon>Eukaryota</taxon>
        <taxon>Viridiplantae</taxon>
        <taxon>Streptophyta</taxon>
        <taxon>Embryophyta</taxon>
        <taxon>Tracheophyta</taxon>
        <taxon>Spermatophyta</taxon>
        <taxon>Magnoliopsida</taxon>
        <taxon>Liliopsida</taxon>
        <taxon>Poales</taxon>
        <taxon>Poaceae</taxon>
        <taxon>BOP clade</taxon>
        <taxon>Oryzoideae</taxon>
        <taxon>Oryzeae</taxon>
        <taxon>Zizaniinae</taxon>
        <taxon>Zizania</taxon>
    </lineage>
</organism>
<sequence>MDAVADGKVEELQGIPVTDDGNDEAQVAEGINAIAAEGGEEEEGVMWLKDNSSIESLLIVGDRDGDGDFSFSDRQFVSRTLMAVASLSTEDANVASTVVTGGGGWEKAPLEEEVPVIAVDGEEAATAGKGDTVAAKVAGKEVVLVGEGETVDVVVDGEVEALHGIPVTNTGTTRRPVAEVVNAIAIDGEEVAPAGEGNTVTAKVAVKEVVPAAEGETMDAVANGEVEALQGIPVTDDGNKETTVAEGVNVIAVYGEEAAPEGEGDTVTAKVAGKEVTLAAEGQTVDAVVDGEVEPLPLPSTDRQFVLTHAHGGRLALSGGCKCGVDGVDRRPGRGEGAAGGGGGGGASRGGDTLAAKSILTVGDGDFSFSLALATAFGSGENLVATSPGHLWLTLSSFSC</sequence>
<protein>
    <recommendedName>
        <fullName evidence="1">25S rRNA (uridine-N(3))-methyltransferase BMT5-like domain-containing protein</fullName>
    </recommendedName>
</protein>
<reference evidence="2" key="2">
    <citation type="submission" date="2021-02" db="EMBL/GenBank/DDBJ databases">
        <authorList>
            <person name="Kimball J.A."/>
            <person name="Haas M.W."/>
            <person name="Macchietto M."/>
            <person name="Kono T."/>
            <person name="Duquette J."/>
            <person name="Shao M."/>
        </authorList>
    </citation>
    <scope>NUCLEOTIDE SEQUENCE</scope>
    <source>
        <tissue evidence="2">Fresh leaf tissue</tissue>
    </source>
</reference>
<dbReference type="OrthoDB" id="273345at2759"/>
<dbReference type="GO" id="GO:0070475">
    <property type="term" value="P:rRNA base methylation"/>
    <property type="evidence" value="ECO:0007669"/>
    <property type="project" value="InterPro"/>
</dbReference>
<keyword evidence="3" id="KW-1185">Reference proteome</keyword>
<feature type="domain" description="25S rRNA (uridine-N(3))-methyltransferase BMT5-like" evidence="1">
    <location>
        <begin position="360"/>
        <end position="387"/>
    </location>
</feature>
<dbReference type="InterPro" id="IPR019446">
    <property type="entry name" value="BMT5-like"/>
</dbReference>